<evidence type="ECO:0000313" key="2">
    <source>
        <dbReference type="Proteomes" id="UP000034581"/>
    </source>
</evidence>
<name>A0A0G0E470_UNCC3</name>
<organism evidence="1 2">
    <name type="scientific">candidate division CPR3 bacterium GW2011_GWF2_35_18</name>
    <dbReference type="NCBI Taxonomy" id="1618350"/>
    <lineage>
        <taxon>Bacteria</taxon>
        <taxon>Bacteria division CPR3</taxon>
    </lineage>
</organism>
<protein>
    <submittedName>
        <fullName evidence="1">Uncharacterized protein</fullName>
    </submittedName>
</protein>
<dbReference type="Proteomes" id="UP000034581">
    <property type="component" value="Unassembled WGS sequence"/>
</dbReference>
<dbReference type="AlphaFoldDB" id="A0A0G0E470"/>
<sequence>MHPTRIEELVHKIHWLAEVTREFYWIAWTFYRIRVKGLQGAVILQEDKRDYEEVIPSDGDFRIPVLYLGLVQKGGHINLRRQMHNGDYGCRFH</sequence>
<proteinExistence type="predicted"/>
<reference evidence="1 2" key="1">
    <citation type="journal article" date="2015" name="Nature">
        <title>rRNA introns, odd ribosomes, and small enigmatic genomes across a large radiation of phyla.</title>
        <authorList>
            <person name="Brown C.T."/>
            <person name="Hug L.A."/>
            <person name="Thomas B.C."/>
            <person name="Sharon I."/>
            <person name="Castelle C.J."/>
            <person name="Singh A."/>
            <person name="Wilkins M.J."/>
            <person name="Williams K.H."/>
            <person name="Banfield J.F."/>
        </authorList>
    </citation>
    <scope>NUCLEOTIDE SEQUENCE [LARGE SCALE GENOMIC DNA]</scope>
</reference>
<dbReference type="EMBL" id="LBQB01000001">
    <property type="protein sequence ID" value="KKP70130.1"/>
    <property type="molecule type" value="Genomic_DNA"/>
</dbReference>
<comment type="caution">
    <text evidence="1">The sequence shown here is derived from an EMBL/GenBank/DDBJ whole genome shotgun (WGS) entry which is preliminary data.</text>
</comment>
<accession>A0A0G0E470</accession>
<gene>
    <name evidence="1" type="ORF">UR67_C0001G0039</name>
</gene>
<evidence type="ECO:0000313" key="1">
    <source>
        <dbReference type="EMBL" id="KKP70130.1"/>
    </source>
</evidence>